<gene>
    <name evidence="1" type="ORF">CLV45_2183</name>
</gene>
<comment type="caution">
    <text evidence="1">The sequence shown here is derived from an EMBL/GenBank/DDBJ whole genome shotgun (WGS) entry which is preliminary data.</text>
</comment>
<evidence type="ECO:0000313" key="2">
    <source>
        <dbReference type="Proteomes" id="UP000228535"/>
    </source>
</evidence>
<evidence type="ECO:0000313" key="1">
    <source>
        <dbReference type="EMBL" id="PJJ60752.1"/>
    </source>
</evidence>
<accession>A0A2M9BS79</accession>
<protein>
    <submittedName>
        <fullName evidence="1">Uncharacterized protein</fullName>
    </submittedName>
</protein>
<keyword evidence="2" id="KW-1185">Reference proteome</keyword>
<sequence length="39" mass="4542">MENSPTAQIEFKKLVHFAKFKKLRSAMSFLNCYPFGKFG</sequence>
<dbReference type="Proteomes" id="UP000228535">
    <property type="component" value="Unassembled WGS sequence"/>
</dbReference>
<reference evidence="1 2" key="1">
    <citation type="submission" date="2017-11" db="EMBL/GenBank/DDBJ databases">
        <title>Genomic Encyclopedia of Archaeal and Bacterial Type Strains, Phase II (KMG-II): From Individual Species to Whole Genera.</title>
        <authorList>
            <person name="Goeker M."/>
        </authorList>
    </citation>
    <scope>NUCLEOTIDE SEQUENCE [LARGE SCALE GENOMIC DNA]</scope>
    <source>
        <strain evidence="1 2">DSM 11115</strain>
    </source>
</reference>
<proteinExistence type="predicted"/>
<organism evidence="1 2">
    <name type="scientific">Hymenobacter chitinivorans DSM 11115</name>
    <dbReference type="NCBI Taxonomy" id="1121954"/>
    <lineage>
        <taxon>Bacteria</taxon>
        <taxon>Pseudomonadati</taxon>
        <taxon>Bacteroidota</taxon>
        <taxon>Cytophagia</taxon>
        <taxon>Cytophagales</taxon>
        <taxon>Hymenobacteraceae</taxon>
        <taxon>Hymenobacter</taxon>
    </lineage>
</organism>
<name>A0A2M9BS79_9BACT</name>
<dbReference type="EMBL" id="PGFA01000001">
    <property type="protein sequence ID" value="PJJ60752.1"/>
    <property type="molecule type" value="Genomic_DNA"/>
</dbReference>
<dbReference type="AlphaFoldDB" id="A0A2M9BS79"/>